<accession>A0A918H9B8</accession>
<evidence type="ECO:0000313" key="1">
    <source>
        <dbReference type="EMBL" id="GGT43531.1"/>
    </source>
</evidence>
<proteinExistence type="predicted"/>
<dbReference type="AlphaFoldDB" id="A0A918H9B8"/>
<dbReference type="Proteomes" id="UP000619486">
    <property type="component" value="Unassembled WGS sequence"/>
</dbReference>
<dbReference type="RefSeq" id="WP_189203062.1">
    <property type="nucleotide sequence ID" value="NZ_BMQQ01000016.1"/>
</dbReference>
<gene>
    <name evidence="1" type="ORF">GCM10014713_41560</name>
</gene>
<reference evidence="1" key="2">
    <citation type="submission" date="2020-09" db="EMBL/GenBank/DDBJ databases">
        <authorList>
            <person name="Sun Q."/>
            <person name="Ohkuma M."/>
        </authorList>
    </citation>
    <scope>NUCLEOTIDE SEQUENCE</scope>
    <source>
        <strain evidence="1">JCM 3172</strain>
    </source>
</reference>
<dbReference type="EMBL" id="BMQQ01000016">
    <property type="protein sequence ID" value="GGT43531.1"/>
    <property type="molecule type" value="Genomic_DNA"/>
</dbReference>
<name>A0A918H9B8_9ACTN</name>
<evidence type="ECO:0000313" key="2">
    <source>
        <dbReference type="Proteomes" id="UP000619486"/>
    </source>
</evidence>
<protein>
    <submittedName>
        <fullName evidence="1">Uncharacterized protein</fullName>
    </submittedName>
</protein>
<keyword evidence="2" id="KW-1185">Reference proteome</keyword>
<reference evidence="1" key="1">
    <citation type="journal article" date="2014" name="Int. J. Syst. Evol. Microbiol.">
        <title>Complete genome sequence of Corynebacterium casei LMG S-19264T (=DSM 44701T), isolated from a smear-ripened cheese.</title>
        <authorList>
            <consortium name="US DOE Joint Genome Institute (JGI-PGF)"/>
            <person name="Walter F."/>
            <person name="Albersmeier A."/>
            <person name="Kalinowski J."/>
            <person name="Ruckert C."/>
        </authorList>
    </citation>
    <scope>NUCLEOTIDE SEQUENCE</scope>
    <source>
        <strain evidence="1">JCM 3172</strain>
    </source>
</reference>
<sequence>MPDTTTTRTWQLTPHTLATIDDQIDQDGIYAKGYWEFVDGKNTVTGLRIGTGETRVVARFGDWITRHPNGRYTVHEQPQPDA</sequence>
<comment type="caution">
    <text evidence="1">The sequence shown here is derived from an EMBL/GenBank/DDBJ whole genome shotgun (WGS) entry which is preliminary data.</text>
</comment>
<organism evidence="1 2">
    <name type="scientific">Streptomyces purpureus</name>
    <dbReference type="NCBI Taxonomy" id="1951"/>
    <lineage>
        <taxon>Bacteria</taxon>
        <taxon>Bacillati</taxon>
        <taxon>Actinomycetota</taxon>
        <taxon>Actinomycetes</taxon>
        <taxon>Kitasatosporales</taxon>
        <taxon>Streptomycetaceae</taxon>
        <taxon>Streptomyces</taxon>
    </lineage>
</organism>